<dbReference type="Pfam" id="PF00440">
    <property type="entry name" value="TetR_N"/>
    <property type="match status" value="1"/>
</dbReference>
<keyword evidence="5" id="KW-1185">Reference proteome</keyword>
<gene>
    <name evidence="4" type="ORF">QD47_08975</name>
</gene>
<feature type="domain" description="HTH tetR-type" evidence="3">
    <location>
        <begin position="16"/>
        <end position="76"/>
    </location>
</feature>
<dbReference type="PANTHER" id="PTHR43479:SF11">
    <property type="entry name" value="ACREF_ENVCD OPERON REPRESSOR-RELATED"/>
    <property type="match status" value="1"/>
</dbReference>
<dbReference type="RefSeq" id="WP_044645810.1">
    <property type="nucleotide sequence ID" value="NZ_JTHP01000013.1"/>
</dbReference>
<evidence type="ECO:0000313" key="5">
    <source>
        <dbReference type="Proteomes" id="UP000032534"/>
    </source>
</evidence>
<dbReference type="SUPFAM" id="SSF48498">
    <property type="entry name" value="Tetracyclin repressor-like, C-terminal domain"/>
    <property type="match status" value="1"/>
</dbReference>
<dbReference type="PANTHER" id="PTHR43479">
    <property type="entry name" value="ACREF/ENVCD OPERON REPRESSOR-RELATED"/>
    <property type="match status" value="1"/>
</dbReference>
<organism evidence="4 5">
    <name type="scientific">Paenibacillus terrae</name>
    <dbReference type="NCBI Taxonomy" id="159743"/>
    <lineage>
        <taxon>Bacteria</taxon>
        <taxon>Bacillati</taxon>
        <taxon>Bacillota</taxon>
        <taxon>Bacilli</taxon>
        <taxon>Bacillales</taxon>
        <taxon>Paenibacillaceae</taxon>
        <taxon>Paenibacillus</taxon>
    </lineage>
</organism>
<dbReference type="GO" id="GO:0003677">
    <property type="term" value="F:DNA binding"/>
    <property type="evidence" value="ECO:0007669"/>
    <property type="project" value="UniProtKB-UniRule"/>
</dbReference>
<keyword evidence="1 2" id="KW-0238">DNA-binding</keyword>
<comment type="caution">
    <text evidence="4">The sequence shown here is derived from an EMBL/GenBank/DDBJ whole genome shotgun (WGS) entry which is preliminary data.</text>
</comment>
<accession>A0A0D7X4N6</accession>
<dbReference type="InterPro" id="IPR001647">
    <property type="entry name" value="HTH_TetR"/>
</dbReference>
<name>A0A0D7X4N6_9BACL</name>
<protein>
    <recommendedName>
        <fullName evidence="3">HTH tetR-type domain-containing protein</fullName>
    </recommendedName>
</protein>
<feature type="DNA-binding region" description="H-T-H motif" evidence="2">
    <location>
        <begin position="39"/>
        <end position="58"/>
    </location>
</feature>
<dbReference type="OrthoDB" id="9812484at2"/>
<dbReference type="SUPFAM" id="SSF46689">
    <property type="entry name" value="Homeodomain-like"/>
    <property type="match status" value="1"/>
</dbReference>
<sequence length="198" mass="23346">MESQARKLTTRELKALNTKKKLFQATLELMKNKGYDNFTIREVCKIAGTSTGSFYNYFDSKEQLLSFYYEMAGEDFEQHAKMYTEFQNPIEKIISFYVWYARYTTEFGLDFCRLFFSSTNSSLNTDRIYNRVMEITLEYVQEAVEQQLIHLGERSCEETTKDLCVVFKGAIMDWCVHEGNYDLPQYVQHLLSIFIKGL</sequence>
<dbReference type="InterPro" id="IPR050624">
    <property type="entry name" value="HTH-type_Tx_Regulator"/>
</dbReference>
<dbReference type="InterPro" id="IPR036271">
    <property type="entry name" value="Tet_transcr_reg_TetR-rel_C_sf"/>
</dbReference>
<dbReference type="Proteomes" id="UP000032534">
    <property type="component" value="Unassembled WGS sequence"/>
</dbReference>
<dbReference type="AlphaFoldDB" id="A0A0D7X4N6"/>
<evidence type="ECO:0000256" key="1">
    <source>
        <dbReference type="ARBA" id="ARBA00023125"/>
    </source>
</evidence>
<dbReference type="Gene3D" id="1.10.357.10">
    <property type="entry name" value="Tetracycline Repressor, domain 2"/>
    <property type="match status" value="1"/>
</dbReference>
<dbReference type="PRINTS" id="PR00455">
    <property type="entry name" value="HTHTETR"/>
</dbReference>
<dbReference type="InterPro" id="IPR009057">
    <property type="entry name" value="Homeodomain-like_sf"/>
</dbReference>
<dbReference type="PROSITE" id="PS50977">
    <property type="entry name" value="HTH_TETR_2"/>
    <property type="match status" value="1"/>
</dbReference>
<dbReference type="PATRIC" id="fig|159743.3.peg.1978"/>
<reference evidence="4 5" key="1">
    <citation type="submission" date="2014-11" db="EMBL/GenBank/DDBJ databases">
        <title>Draft Genome Sequences of Paenibacillus polymyxa NRRL B-30509 and Paenibacillus terrae NRRL B-30644, Strains from a Poultry Environment that Produce Tridecaptin A and Paenicidins.</title>
        <authorList>
            <person name="van Belkum M.J."/>
            <person name="Lohans C.T."/>
            <person name="Vederas J.C."/>
        </authorList>
    </citation>
    <scope>NUCLEOTIDE SEQUENCE [LARGE SCALE GENOMIC DNA]</scope>
    <source>
        <strain evidence="4 5">NRRL B-30644</strain>
    </source>
</reference>
<evidence type="ECO:0000256" key="2">
    <source>
        <dbReference type="PROSITE-ProRule" id="PRU00335"/>
    </source>
</evidence>
<proteinExistence type="predicted"/>
<evidence type="ECO:0000313" key="4">
    <source>
        <dbReference type="EMBL" id="KJD45928.1"/>
    </source>
</evidence>
<dbReference type="EMBL" id="JTHP01000013">
    <property type="protein sequence ID" value="KJD45928.1"/>
    <property type="molecule type" value="Genomic_DNA"/>
</dbReference>
<evidence type="ECO:0000259" key="3">
    <source>
        <dbReference type="PROSITE" id="PS50977"/>
    </source>
</evidence>